<dbReference type="Proteomes" id="UP000634136">
    <property type="component" value="Unassembled WGS sequence"/>
</dbReference>
<comment type="caution">
    <text evidence="1">The sequence shown here is derived from an EMBL/GenBank/DDBJ whole genome shotgun (WGS) entry which is preliminary data.</text>
</comment>
<protein>
    <submittedName>
        <fullName evidence="1">Uncharacterized protein</fullName>
    </submittedName>
</protein>
<keyword evidence="2" id="KW-1185">Reference proteome</keyword>
<sequence length="30" mass="3571">MFGRALKAREEEEREKTMEAWACDEEIGVR</sequence>
<dbReference type="EMBL" id="JAAIUW010000009">
    <property type="protein sequence ID" value="KAF7815159.1"/>
    <property type="molecule type" value="Genomic_DNA"/>
</dbReference>
<dbReference type="AlphaFoldDB" id="A0A834TDG4"/>
<evidence type="ECO:0000313" key="1">
    <source>
        <dbReference type="EMBL" id="KAF7815159.1"/>
    </source>
</evidence>
<name>A0A834TDG4_9FABA</name>
<organism evidence="1 2">
    <name type="scientific">Senna tora</name>
    <dbReference type="NCBI Taxonomy" id="362788"/>
    <lineage>
        <taxon>Eukaryota</taxon>
        <taxon>Viridiplantae</taxon>
        <taxon>Streptophyta</taxon>
        <taxon>Embryophyta</taxon>
        <taxon>Tracheophyta</taxon>
        <taxon>Spermatophyta</taxon>
        <taxon>Magnoliopsida</taxon>
        <taxon>eudicotyledons</taxon>
        <taxon>Gunneridae</taxon>
        <taxon>Pentapetalae</taxon>
        <taxon>rosids</taxon>
        <taxon>fabids</taxon>
        <taxon>Fabales</taxon>
        <taxon>Fabaceae</taxon>
        <taxon>Caesalpinioideae</taxon>
        <taxon>Cassia clade</taxon>
        <taxon>Senna</taxon>
    </lineage>
</organism>
<accession>A0A834TDG4</accession>
<evidence type="ECO:0000313" key="2">
    <source>
        <dbReference type="Proteomes" id="UP000634136"/>
    </source>
</evidence>
<proteinExistence type="predicted"/>
<reference evidence="1" key="1">
    <citation type="submission" date="2020-09" db="EMBL/GenBank/DDBJ databases">
        <title>Genome-Enabled Discovery of Anthraquinone Biosynthesis in Senna tora.</title>
        <authorList>
            <person name="Kang S.-H."/>
            <person name="Pandey R.P."/>
            <person name="Lee C.-M."/>
            <person name="Sim J.-S."/>
            <person name="Jeong J.-T."/>
            <person name="Choi B.-S."/>
            <person name="Jung M."/>
            <person name="Ginzburg D."/>
            <person name="Zhao K."/>
            <person name="Won S.Y."/>
            <person name="Oh T.-J."/>
            <person name="Yu Y."/>
            <person name="Kim N.-H."/>
            <person name="Lee O.R."/>
            <person name="Lee T.-H."/>
            <person name="Bashyal P."/>
            <person name="Kim T.-S."/>
            <person name="Lee W.-H."/>
            <person name="Kawkins C."/>
            <person name="Kim C.-K."/>
            <person name="Kim J.S."/>
            <person name="Ahn B.O."/>
            <person name="Rhee S.Y."/>
            <person name="Sohng J.K."/>
        </authorList>
    </citation>
    <scope>NUCLEOTIDE SEQUENCE</scope>
    <source>
        <tissue evidence="1">Leaf</tissue>
    </source>
</reference>
<gene>
    <name evidence="1" type="ORF">G2W53_029128</name>
</gene>